<evidence type="ECO:0000313" key="2">
    <source>
        <dbReference type="Proteomes" id="UP000037432"/>
    </source>
</evidence>
<accession>A0A0J8C8Q5</accession>
<dbReference type="AlphaFoldDB" id="A0A0J8C8Q5"/>
<reference evidence="1 2" key="1">
    <citation type="submission" date="2015-06" db="EMBL/GenBank/DDBJ databases">
        <authorList>
            <person name="Ju K.-S."/>
            <person name="Doroghazi J.R."/>
            <person name="Metcalf W.W."/>
        </authorList>
    </citation>
    <scope>NUCLEOTIDE SEQUENCE [LARGE SCALE GENOMIC DNA]</scope>
    <source>
        <strain evidence="1 2">NRRL 3414</strain>
    </source>
</reference>
<dbReference type="RefSeq" id="WP_048581757.1">
    <property type="nucleotide sequence ID" value="NZ_LFNT01000014.1"/>
</dbReference>
<evidence type="ECO:0000313" key="1">
    <source>
        <dbReference type="EMBL" id="KMS74275.1"/>
    </source>
</evidence>
<name>A0A0J8C8Q5_STRVR</name>
<dbReference type="PATRIC" id="fig|1938.3.peg.8661"/>
<dbReference type="OrthoDB" id="4134408at2"/>
<organism evidence="1 2">
    <name type="scientific">Streptomyces viridochromogenes</name>
    <dbReference type="NCBI Taxonomy" id="1938"/>
    <lineage>
        <taxon>Bacteria</taxon>
        <taxon>Bacillati</taxon>
        <taxon>Actinomycetota</taxon>
        <taxon>Actinomycetes</taxon>
        <taxon>Kitasatosporales</taxon>
        <taxon>Streptomycetaceae</taxon>
        <taxon>Streptomyces</taxon>
    </lineage>
</organism>
<comment type="caution">
    <text evidence="1">The sequence shown here is derived from an EMBL/GenBank/DDBJ whole genome shotgun (WGS) entry which is preliminary data.</text>
</comment>
<protein>
    <submittedName>
        <fullName evidence="1">Uncharacterized protein</fullName>
    </submittedName>
</protein>
<gene>
    <name evidence="1" type="ORF">ACM01_15365</name>
</gene>
<sequence length="232" mass="26509">MPRRRTQPQRPVRYTAAEHDGRHQVVDQLHGYALSSYATATAAEDAVHELTASPTAAIEAVEELDAAQTGPAATERRILRRYGYAWSLRQDEMLSLRGEFSLDRLETLITGGALAMVFSPAGQPYYTTPERYAQLSPRWIRDGAESFPAADVGRLERPRPALELLPARKRYEPCELHGITLWRCLICGPRERFECQWGECTANRVTAYCERCVRMDPRRTFPLPPRREHDWP</sequence>
<dbReference type="EMBL" id="LFNT01000014">
    <property type="protein sequence ID" value="KMS74275.1"/>
    <property type="molecule type" value="Genomic_DNA"/>
</dbReference>
<dbReference type="Proteomes" id="UP000037432">
    <property type="component" value="Unassembled WGS sequence"/>
</dbReference>
<proteinExistence type="predicted"/>